<protein>
    <submittedName>
        <fullName evidence="1">Uncharacterized protein</fullName>
    </submittedName>
</protein>
<evidence type="ECO:0000313" key="2">
    <source>
        <dbReference type="Proteomes" id="UP000077315"/>
    </source>
</evidence>
<keyword evidence="2" id="KW-1185">Reference proteome</keyword>
<dbReference type="RefSeq" id="XP_018296445.1">
    <property type="nucleotide sequence ID" value="XM_018442139.1"/>
</dbReference>
<reference evidence="2" key="1">
    <citation type="submission" date="2015-06" db="EMBL/GenBank/DDBJ databases">
        <title>Expansion of signal transduction pathways in fungi by whole-genome duplication.</title>
        <authorList>
            <consortium name="DOE Joint Genome Institute"/>
            <person name="Corrochano L.M."/>
            <person name="Kuo A."/>
            <person name="Marcet-Houben M."/>
            <person name="Polaino S."/>
            <person name="Salamov A."/>
            <person name="Villalobos J.M."/>
            <person name="Alvarez M.I."/>
            <person name="Avalos J."/>
            <person name="Benito E.P."/>
            <person name="Benoit I."/>
            <person name="Burger G."/>
            <person name="Camino L.P."/>
            <person name="Canovas D."/>
            <person name="Cerda-Olmedo E."/>
            <person name="Cheng J.-F."/>
            <person name="Dominguez A."/>
            <person name="Elias M."/>
            <person name="Eslava A.P."/>
            <person name="Glaser F."/>
            <person name="Grimwood J."/>
            <person name="Gutierrez G."/>
            <person name="Heitman J."/>
            <person name="Henrissat B."/>
            <person name="Iturriaga E.A."/>
            <person name="Lang B.F."/>
            <person name="Lavin J.L."/>
            <person name="Lee S."/>
            <person name="Li W."/>
            <person name="Lindquist E."/>
            <person name="Lopez-Garcia S."/>
            <person name="Luque E.M."/>
            <person name="Marcos A.T."/>
            <person name="Martin J."/>
            <person name="McCluskey K."/>
            <person name="Medina H.R."/>
            <person name="Miralles-Duran A."/>
            <person name="Miyazaki A."/>
            <person name="Munoz-Torres E."/>
            <person name="Oguiza J.A."/>
            <person name="Ohm R."/>
            <person name="Olmedo M."/>
            <person name="Orejas M."/>
            <person name="Ortiz-Castellanos L."/>
            <person name="Pisabarro A.G."/>
            <person name="Rodriguez-Romero J."/>
            <person name="Ruiz-Herrera J."/>
            <person name="Ruiz-Vazquez R."/>
            <person name="Sanz C."/>
            <person name="Schackwitz W."/>
            <person name="Schmutz J."/>
            <person name="Shahriari M."/>
            <person name="Shelest E."/>
            <person name="Silva-Franco F."/>
            <person name="Soanes D."/>
            <person name="Syed K."/>
            <person name="Tagua V.G."/>
            <person name="Talbot N.J."/>
            <person name="Thon M."/>
            <person name="De vries R.P."/>
            <person name="Wiebenga A."/>
            <person name="Yadav J.S."/>
            <person name="Braun E.L."/>
            <person name="Baker S."/>
            <person name="Garre V."/>
            <person name="Horwitz B."/>
            <person name="Torres-Martinez S."/>
            <person name="Idnurm A."/>
            <person name="Herrera-Estrella A."/>
            <person name="Gabaldon T."/>
            <person name="Grigoriev I.V."/>
        </authorList>
    </citation>
    <scope>NUCLEOTIDE SEQUENCE [LARGE SCALE GENOMIC DNA]</scope>
    <source>
        <strain evidence="2">NRRL 1555(-)</strain>
    </source>
</reference>
<accession>A0A162Y5H2</accession>
<dbReference type="InParanoid" id="A0A162Y5H2"/>
<organism evidence="1 2">
    <name type="scientific">Phycomyces blakesleeanus (strain ATCC 8743b / DSM 1359 / FGSC 10004 / NBRC 33097 / NRRL 1555)</name>
    <dbReference type="NCBI Taxonomy" id="763407"/>
    <lineage>
        <taxon>Eukaryota</taxon>
        <taxon>Fungi</taxon>
        <taxon>Fungi incertae sedis</taxon>
        <taxon>Mucoromycota</taxon>
        <taxon>Mucoromycotina</taxon>
        <taxon>Mucoromycetes</taxon>
        <taxon>Mucorales</taxon>
        <taxon>Phycomycetaceae</taxon>
        <taxon>Phycomyces</taxon>
    </lineage>
</organism>
<sequence length="102" mass="11897">MDASCVVLVTLIICFRHNKYFSEKVPDYNIVCITRFIFSHPICFLSKVTKLLMKLIKQAHQDKRCLCASANQTSLRVRLIVALSRELINPFIKNIFFYDNII</sequence>
<name>A0A162Y5H2_PHYB8</name>
<evidence type="ECO:0000313" key="1">
    <source>
        <dbReference type="EMBL" id="OAD78405.1"/>
    </source>
</evidence>
<dbReference type="VEuPathDB" id="FungiDB:PHYBLDRAFT_69653"/>
<gene>
    <name evidence="1" type="ORF">PHYBLDRAFT_69653</name>
</gene>
<dbReference type="Proteomes" id="UP000077315">
    <property type="component" value="Unassembled WGS sequence"/>
</dbReference>
<proteinExistence type="predicted"/>
<dbReference type="GeneID" id="29003045"/>
<dbReference type="AlphaFoldDB" id="A0A162Y5H2"/>
<dbReference type="EMBL" id="KV440973">
    <property type="protein sequence ID" value="OAD78405.1"/>
    <property type="molecule type" value="Genomic_DNA"/>
</dbReference>